<name>A0A5E9FZE0_9MICO</name>
<gene>
    <name evidence="1" type="ORF">SAMN05216368_104270</name>
</gene>
<organism evidence="1 2">
    <name type="scientific">Cryobacterium flavum</name>
    <dbReference type="NCBI Taxonomy" id="1424659"/>
    <lineage>
        <taxon>Bacteria</taxon>
        <taxon>Bacillati</taxon>
        <taxon>Actinomycetota</taxon>
        <taxon>Actinomycetes</taxon>
        <taxon>Micrococcales</taxon>
        <taxon>Microbacteriaceae</taxon>
        <taxon>Cryobacterium</taxon>
    </lineage>
</organism>
<proteinExistence type="predicted"/>
<protein>
    <submittedName>
        <fullName evidence="1">Uncharacterized protein</fullName>
    </submittedName>
</protein>
<accession>A0A5E9FZE0</accession>
<reference evidence="1 2" key="1">
    <citation type="submission" date="2016-10" db="EMBL/GenBank/DDBJ databases">
        <authorList>
            <person name="Varghese N."/>
            <person name="Submissions S."/>
        </authorList>
    </citation>
    <scope>NUCLEOTIDE SEQUENCE [LARGE SCALE GENOMIC DNA]</scope>
    <source>
        <strain evidence="1 2">CGMCC 1.11215</strain>
    </source>
</reference>
<dbReference type="Proteomes" id="UP000199639">
    <property type="component" value="Unassembled WGS sequence"/>
</dbReference>
<sequence>MYSPDMHVAPGAKSKPPDDAAHLALYGPPVFGFVRQPRLQERGWSWYGNHGRTLEAQAHYWLADPSGNFWFEDSPAGPVGIAELRGFVFTDVPGSTNRGGDPIRDALNQHLQYIVMNYAKNPYEFGSQLWAERHTHQQSEIELALAHRSNLVIDDTALAAITVTAFDFTATAMALTGRVVTVVIHSADVGKIDTRLTRRV</sequence>
<dbReference type="EMBL" id="FNIB01000004">
    <property type="protein sequence ID" value="SDN24399.1"/>
    <property type="molecule type" value="Genomic_DNA"/>
</dbReference>
<dbReference type="AlphaFoldDB" id="A0A5E9FZE0"/>
<evidence type="ECO:0000313" key="1">
    <source>
        <dbReference type="EMBL" id="SDN24399.1"/>
    </source>
</evidence>
<evidence type="ECO:0000313" key="2">
    <source>
        <dbReference type="Proteomes" id="UP000199639"/>
    </source>
</evidence>